<accession>A0AAV4M6R2</accession>
<dbReference type="Pfam" id="PF02854">
    <property type="entry name" value="MIF4G"/>
    <property type="match status" value="1"/>
</dbReference>
<keyword evidence="3" id="KW-0648">Protein biosynthesis</keyword>
<dbReference type="SMART" id="SM00543">
    <property type="entry name" value="MIF4G"/>
    <property type="match status" value="1"/>
</dbReference>
<dbReference type="PANTHER" id="PTHR23253:SF78">
    <property type="entry name" value="EUKARYOTIC TRANSLATION INITIATION FACTOR 4G1, ISOFORM B-RELATED"/>
    <property type="match status" value="1"/>
</dbReference>
<reference evidence="3 4" key="1">
    <citation type="submission" date="2021-06" db="EMBL/GenBank/DDBJ databases">
        <title>Caerostris darwini draft genome.</title>
        <authorList>
            <person name="Kono N."/>
            <person name="Arakawa K."/>
        </authorList>
    </citation>
    <scope>NUCLEOTIDE SEQUENCE [LARGE SCALE GENOMIC DNA]</scope>
</reference>
<name>A0AAV4M6R2_9ARAC</name>
<dbReference type="GO" id="GO:0016281">
    <property type="term" value="C:eukaryotic translation initiation factor 4F complex"/>
    <property type="evidence" value="ECO:0007669"/>
    <property type="project" value="TreeGrafter"/>
</dbReference>
<dbReference type="SUPFAM" id="SSF48371">
    <property type="entry name" value="ARM repeat"/>
    <property type="match status" value="1"/>
</dbReference>
<dbReference type="Proteomes" id="UP001054837">
    <property type="component" value="Unassembled WGS sequence"/>
</dbReference>
<keyword evidence="4" id="KW-1185">Reference proteome</keyword>
<evidence type="ECO:0000313" key="3">
    <source>
        <dbReference type="EMBL" id="GIX67497.1"/>
    </source>
</evidence>
<dbReference type="InterPro" id="IPR003890">
    <property type="entry name" value="MIF4G-like_typ-3"/>
</dbReference>
<sequence length="397" mass="46483">MLHPIESKEEESRKLIMVRTTHGQTNHLHASENAWKPLCKTQQNVEEREKLKRNVQAVLNKLTFQKFKILLAQLKMLNIDSEEAIGLLVDLIYENSVYEPYFCILYANLCKHLASKRPFFNQSDEHADFRTLLLTKCLKSFEEKYENSNESDIAQIQDNEENKKLKTRWIANIRFMGELYKFSVIPISVILNCIEIFLKHEDEDSLECFCWLMRIAGKELETSKDLQEKCTVERYFARIQKIVDSRLTSTRIRFMLQDIIDLRKNDWIPRRIENIPKTVDEIRREAAFEAQKQMLMYRRGACNEESLDDKQENITCHNHCVCEAEESKYSACANFNFSAFSESKSETISEVKNLLLARSQKGKKKSTKTNSYSKQNSTHVKPENKHGNSEKDPKSEA</sequence>
<dbReference type="EMBL" id="BPLQ01000097">
    <property type="protein sequence ID" value="GIX67497.1"/>
    <property type="molecule type" value="Genomic_DNA"/>
</dbReference>
<evidence type="ECO:0000256" key="1">
    <source>
        <dbReference type="SAM" id="MobiDB-lite"/>
    </source>
</evidence>
<evidence type="ECO:0000313" key="4">
    <source>
        <dbReference type="Proteomes" id="UP001054837"/>
    </source>
</evidence>
<dbReference type="AlphaFoldDB" id="A0AAV4M6R2"/>
<dbReference type="Gene3D" id="1.25.40.180">
    <property type="match status" value="1"/>
</dbReference>
<feature type="region of interest" description="Disordered" evidence="1">
    <location>
        <begin position="357"/>
        <end position="397"/>
    </location>
</feature>
<dbReference type="InterPro" id="IPR016024">
    <property type="entry name" value="ARM-type_fold"/>
</dbReference>
<feature type="compositionally biased region" description="Low complexity" evidence="1">
    <location>
        <begin position="368"/>
        <end position="378"/>
    </location>
</feature>
<feature type="compositionally biased region" description="Basic and acidic residues" evidence="1">
    <location>
        <begin position="380"/>
        <end position="397"/>
    </location>
</feature>
<keyword evidence="3" id="KW-0396">Initiation factor</keyword>
<protein>
    <submittedName>
        <fullName evidence="3">Eukaryotic translation initiation factor 4 gamma 3</fullName>
    </submittedName>
</protein>
<comment type="caution">
    <text evidence="3">The sequence shown here is derived from an EMBL/GenBank/DDBJ whole genome shotgun (WGS) entry which is preliminary data.</text>
</comment>
<feature type="domain" description="MIF4G" evidence="2">
    <location>
        <begin position="52"/>
        <end position="266"/>
    </location>
</feature>
<evidence type="ECO:0000259" key="2">
    <source>
        <dbReference type="SMART" id="SM00543"/>
    </source>
</evidence>
<gene>
    <name evidence="3" type="primary">Eif4g3</name>
    <name evidence="3" type="ORF">CDAR_17231</name>
</gene>
<dbReference type="GO" id="GO:0003743">
    <property type="term" value="F:translation initiation factor activity"/>
    <property type="evidence" value="ECO:0007669"/>
    <property type="project" value="UniProtKB-KW"/>
</dbReference>
<proteinExistence type="predicted"/>
<dbReference type="PANTHER" id="PTHR23253">
    <property type="entry name" value="EUKARYOTIC TRANSLATION INITIATION FACTOR 4 GAMMA"/>
    <property type="match status" value="1"/>
</dbReference>
<dbReference type="GO" id="GO:0003729">
    <property type="term" value="F:mRNA binding"/>
    <property type="evidence" value="ECO:0007669"/>
    <property type="project" value="TreeGrafter"/>
</dbReference>
<organism evidence="3 4">
    <name type="scientific">Caerostris darwini</name>
    <dbReference type="NCBI Taxonomy" id="1538125"/>
    <lineage>
        <taxon>Eukaryota</taxon>
        <taxon>Metazoa</taxon>
        <taxon>Ecdysozoa</taxon>
        <taxon>Arthropoda</taxon>
        <taxon>Chelicerata</taxon>
        <taxon>Arachnida</taxon>
        <taxon>Araneae</taxon>
        <taxon>Araneomorphae</taxon>
        <taxon>Entelegynae</taxon>
        <taxon>Araneoidea</taxon>
        <taxon>Araneidae</taxon>
        <taxon>Caerostris</taxon>
    </lineage>
</organism>